<proteinExistence type="predicted"/>
<protein>
    <submittedName>
        <fullName evidence="2">Uncharacterized protein</fullName>
    </submittedName>
</protein>
<dbReference type="HOGENOM" id="CLU_2694425_0_0_1"/>
<keyword evidence="3" id="KW-1185">Reference proteome</keyword>
<evidence type="ECO:0000313" key="3">
    <source>
        <dbReference type="Proteomes" id="UP000016936"/>
    </source>
</evidence>
<feature type="non-terminal residue" evidence="2">
    <location>
        <position position="1"/>
    </location>
</feature>
<sequence length="74" mass="8071">PHNDVFFFSWDAFALTSSVSQKGRATKSLFNFTVGAQLQPGLSRNTRDFLGPRVPHATEACRAVGSSYVCAMFA</sequence>
<dbReference type="EMBL" id="KB445621">
    <property type="protein sequence ID" value="EMD84774.1"/>
    <property type="molecule type" value="Genomic_DNA"/>
</dbReference>
<reference evidence="3" key="3">
    <citation type="journal article" date="2013" name="PLoS Genet.">
        <title>Comparative genome structure, secondary metabolite, and effector coding capacity across Cochliobolus pathogens.</title>
        <authorList>
            <person name="Condon B.J."/>
            <person name="Leng Y."/>
            <person name="Wu D."/>
            <person name="Bushley K.E."/>
            <person name="Ohm R.A."/>
            <person name="Otillar R."/>
            <person name="Martin J."/>
            <person name="Schackwitz W."/>
            <person name="Grimwood J."/>
            <person name="MohdZainudin N."/>
            <person name="Xue C."/>
            <person name="Wang R."/>
            <person name="Manning V.A."/>
            <person name="Dhillon B."/>
            <person name="Tu Z.J."/>
            <person name="Steffenson B.J."/>
            <person name="Salamov A."/>
            <person name="Sun H."/>
            <person name="Lowry S."/>
            <person name="LaButti K."/>
            <person name="Han J."/>
            <person name="Copeland A."/>
            <person name="Lindquist E."/>
            <person name="Barry K."/>
            <person name="Schmutz J."/>
            <person name="Baker S.E."/>
            <person name="Ciuffetti L.M."/>
            <person name="Grigoriev I.V."/>
            <person name="Zhong S."/>
            <person name="Turgeon B.G."/>
        </authorList>
    </citation>
    <scope>NUCLEOTIDE SEQUENCE [LARGE SCALE GENOMIC DNA]</scope>
    <source>
        <strain evidence="3">C5 / ATCC 48332 / race O</strain>
    </source>
</reference>
<name>M2UV17_COCH5</name>
<dbReference type="OrthoDB" id="3683478at2759"/>
<evidence type="ECO:0000313" key="2">
    <source>
        <dbReference type="EMBL" id="EMD91687.1"/>
    </source>
</evidence>
<reference evidence="2 3" key="1">
    <citation type="journal article" date="2012" name="PLoS Pathog.">
        <title>Diverse lifestyles and strategies of plant pathogenesis encoded in the genomes of eighteen Dothideomycetes fungi.</title>
        <authorList>
            <person name="Ohm R.A."/>
            <person name="Feau N."/>
            <person name="Henrissat B."/>
            <person name="Schoch C.L."/>
            <person name="Horwitz B.A."/>
            <person name="Barry K.W."/>
            <person name="Condon B.J."/>
            <person name="Copeland A.C."/>
            <person name="Dhillon B."/>
            <person name="Glaser F."/>
            <person name="Hesse C.N."/>
            <person name="Kosti I."/>
            <person name="LaButti K."/>
            <person name="Lindquist E.A."/>
            <person name="Lucas S."/>
            <person name="Salamov A.A."/>
            <person name="Bradshaw R.E."/>
            <person name="Ciuffetti L."/>
            <person name="Hamelin R.C."/>
            <person name="Kema G.H.J."/>
            <person name="Lawrence C."/>
            <person name="Scott J.A."/>
            <person name="Spatafora J.W."/>
            <person name="Turgeon B.G."/>
            <person name="de Wit P.J.G.M."/>
            <person name="Zhong S."/>
            <person name="Goodwin S.B."/>
            <person name="Grigoriev I.V."/>
        </authorList>
    </citation>
    <scope>NUCLEOTIDE SEQUENCE [LARGE SCALE GENOMIC DNA]</scope>
    <source>
        <strain evidence="2">C5</strain>
        <strain evidence="3">C5 / ATCC 48332 / race O</strain>
    </source>
</reference>
<evidence type="ECO:0000313" key="1">
    <source>
        <dbReference type="EMBL" id="EMD84774.1"/>
    </source>
</evidence>
<accession>M2UV17</accession>
<dbReference type="EMBL" id="KB445576">
    <property type="protein sequence ID" value="EMD91687.1"/>
    <property type="molecule type" value="Genomic_DNA"/>
</dbReference>
<organism evidence="2 3">
    <name type="scientific">Cochliobolus heterostrophus (strain C5 / ATCC 48332 / race O)</name>
    <name type="common">Southern corn leaf blight fungus</name>
    <name type="synonym">Bipolaris maydis</name>
    <dbReference type="NCBI Taxonomy" id="701091"/>
    <lineage>
        <taxon>Eukaryota</taxon>
        <taxon>Fungi</taxon>
        <taxon>Dikarya</taxon>
        <taxon>Ascomycota</taxon>
        <taxon>Pezizomycotina</taxon>
        <taxon>Dothideomycetes</taxon>
        <taxon>Pleosporomycetidae</taxon>
        <taxon>Pleosporales</taxon>
        <taxon>Pleosporineae</taxon>
        <taxon>Pleosporaceae</taxon>
        <taxon>Bipolaris</taxon>
    </lineage>
</organism>
<gene>
    <name evidence="2" type="ORF">COCHEDRAFT_1021565</name>
    <name evidence="1" type="ORF">COCHEDRAFT_1024830</name>
</gene>
<dbReference type="AlphaFoldDB" id="M2UV17"/>
<reference evidence="2" key="2">
    <citation type="submission" date="2012-06" db="EMBL/GenBank/DDBJ databases">
        <title>Comparative genome structure, secondary metabolite and effector coding capacity across Cochliobolus pathogens.</title>
        <authorList>
            <consortium name="US DOE Joint Genome Institute (JGI-PGF)"/>
            <person name="Condon B.J."/>
            <person name="Leng Y."/>
            <person name="Wu D."/>
            <person name="Bushley K.E."/>
            <person name="Ohm R.A."/>
            <person name="Otillar R."/>
            <person name="Martin J."/>
            <person name="Schackwitz W."/>
            <person name="Grimwood J."/>
            <person name="MohdZainudin N."/>
            <person name="Xue C."/>
            <person name="Wang R."/>
            <person name="Dhillon B."/>
            <person name="Tu Z.J."/>
            <person name="Steffenson B.J."/>
            <person name="Salamov A."/>
            <person name="Sun H."/>
            <person name="Lowry S."/>
            <person name="LaButti K."/>
            <person name="Han J."/>
            <person name="Copeland A."/>
            <person name="Lindquist E."/>
            <person name="Lucas S."/>
            <person name="Barry K."/>
            <person name="Schmutz J."/>
            <person name="Baker S."/>
            <person name="Grigoriev I.V."/>
            <person name="Zhong S."/>
            <person name="Turgeon B.G."/>
        </authorList>
    </citation>
    <scope>NUCLEOTIDE SEQUENCE</scope>
    <source>
        <strain evidence="2">C5</strain>
    </source>
</reference>
<dbReference type="Proteomes" id="UP000016936">
    <property type="component" value="Unassembled WGS sequence"/>
</dbReference>